<organism evidence="1 2">
    <name type="scientific">Candidatus Bilamarchaeum dharawalense</name>
    <dbReference type="NCBI Taxonomy" id="2885759"/>
    <lineage>
        <taxon>Archaea</taxon>
        <taxon>Candidatus Micrarchaeota</taxon>
        <taxon>Candidatus Micrarchaeia</taxon>
        <taxon>Candidatus Anstonellales</taxon>
        <taxon>Candidatus Bilamarchaeaceae</taxon>
        <taxon>Candidatus Bilamarchaeum</taxon>
    </lineage>
</organism>
<gene>
    <name evidence="1" type="ORF">LFW2832_00339</name>
</gene>
<dbReference type="EMBL" id="CABMJJ010000007">
    <property type="protein sequence ID" value="VVC03391.1"/>
    <property type="molecule type" value="Genomic_DNA"/>
</dbReference>
<evidence type="ECO:0000313" key="1">
    <source>
        <dbReference type="EMBL" id="VVC03391.1"/>
    </source>
</evidence>
<dbReference type="PROSITE" id="PS51257">
    <property type="entry name" value="PROKAR_LIPOPROTEIN"/>
    <property type="match status" value="1"/>
</dbReference>
<dbReference type="AlphaFoldDB" id="A0A5E4LPE2"/>
<sequence length="226" mass="25779">MTRDVLCDSGALITLTAGCLDSVLYFFAENYNVRFIIPPSVEYETVTRPLQSDLRKHLFSAIRLKDAIDDGVIVVVDAKIESEARRFMNAANNMFYIKGKPVRLIHYGESEMLVLSKELGINTILIDERTTRLLIEAPFKLKEHLEREFSVNVMINKNGFRDMASQISELKSLRSSELVMLAYENGYFKSFQKLQKEALEAALYKMKYAGCSIGFDEITDYLSSVK</sequence>
<evidence type="ECO:0000313" key="2">
    <source>
        <dbReference type="Proteomes" id="UP000789941"/>
    </source>
</evidence>
<protein>
    <submittedName>
        <fullName evidence="1">Uncharacterized protein</fullName>
    </submittedName>
</protein>
<dbReference type="Proteomes" id="UP000789941">
    <property type="component" value="Unassembled WGS sequence"/>
</dbReference>
<proteinExistence type="predicted"/>
<reference evidence="1 2" key="1">
    <citation type="submission" date="2019-08" db="EMBL/GenBank/DDBJ databases">
        <authorList>
            <person name="Vazquez-Campos X."/>
        </authorList>
    </citation>
    <scope>NUCLEOTIDE SEQUENCE [LARGE SCALE GENOMIC DNA]</scope>
    <source>
        <strain evidence="1">LFW-283_2</strain>
    </source>
</reference>
<name>A0A5E4LPE2_9ARCH</name>
<accession>A0A5E4LPE2</accession>
<comment type="caution">
    <text evidence="1">The sequence shown here is derived from an EMBL/GenBank/DDBJ whole genome shotgun (WGS) entry which is preliminary data.</text>
</comment>